<reference evidence="1" key="1">
    <citation type="submission" date="2020-05" db="EMBL/GenBank/DDBJ databases">
        <authorList>
            <person name="Chiriac C."/>
            <person name="Salcher M."/>
            <person name="Ghai R."/>
            <person name="Kavagutti S V."/>
        </authorList>
    </citation>
    <scope>NUCLEOTIDE SEQUENCE</scope>
</reference>
<evidence type="ECO:0000313" key="1">
    <source>
        <dbReference type="EMBL" id="CAB4324349.1"/>
    </source>
</evidence>
<organism evidence="1">
    <name type="scientific">freshwater metagenome</name>
    <dbReference type="NCBI Taxonomy" id="449393"/>
    <lineage>
        <taxon>unclassified sequences</taxon>
        <taxon>metagenomes</taxon>
        <taxon>ecological metagenomes</taxon>
    </lineage>
</organism>
<protein>
    <submittedName>
        <fullName evidence="1">Unannotated protein</fullName>
    </submittedName>
</protein>
<gene>
    <name evidence="1" type="ORF">UFOPK1392_02118</name>
</gene>
<name>A0A6J5YL30_9ZZZZ</name>
<dbReference type="AlphaFoldDB" id="A0A6J5YL30"/>
<accession>A0A6J5YL30</accession>
<dbReference type="EMBL" id="CAEMXZ010000135">
    <property type="protein sequence ID" value="CAB4324349.1"/>
    <property type="molecule type" value="Genomic_DNA"/>
</dbReference>
<sequence length="149" mass="15579">MADPAPPPDAPSMPLDLADFDAVGLLTEAIVSIRAHVLINELEAAAAVSAPEGWHRLVINAKSGGSSVLVVRFNELSVSRTKNVATALNKRGWQLDEDHEGATLRQAPGTTATDVAFEVLAALTVGGAPHDVRLMHATDSTGAPLELRS</sequence>
<proteinExistence type="predicted"/>